<dbReference type="Proteomes" id="UP000663193">
    <property type="component" value="Chromosome 20"/>
</dbReference>
<dbReference type="SUPFAM" id="SSF48208">
    <property type="entry name" value="Six-hairpin glycosidases"/>
    <property type="match status" value="1"/>
</dbReference>
<dbReference type="VEuPathDB" id="FungiDB:JI435_147980"/>
<dbReference type="InterPro" id="IPR008928">
    <property type="entry name" value="6-hairpin_glycosidase_sf"/>
</dbReference>
<dbReference type="AlphaFoldDB" id="A0A7U2IAI3"/>
<keyword evidence="3" id="KW-1185">Reference proteome</keyword>
<reference evidence="3" key="1">
    <citation type="journal article" date="2021" name="BMC Genomics">
        <title>Chromosome-level genome assembly and manually-curated proteome of model necrotroph Parastagonospora nodorum Sn15 reveals a genome-wide trove of candidate effector homologs, and redundancy of virulence-related functions within an accessory chromosome.</title>
        <authorList>
            <person name="Bertazzoni S."/>
            <person name="Jones D.A.B."/>
            <person name="Phan H.T."/>
            <person name="Tan K.-C."/>
            <person name="Hane J.K."/>
        </authorList>
    </citation>
    <scope>NUCLEOTIDE SEQUENCE [LARGE SCALE GENOMIC DNA]</scope>
    <source>
        <strain evidence="3">SN15 / ATCC MYA-4574 / FGSC 10173)</strain>
    </source>
</reference>
<evidence type="ECO:0000313" key="3">
    <source>
        <dbReference type="Proteomes" id="UP000663193"/>
    </source>
</evidence>
<dbReference type="GO" id="GO:0005975">
    <property type="term" value="P:carbohydrate metabolic process"/>
    <property type="evidence" value="ECO:0007669"/>
    <property type="project" value="InterPro"/>
</dbReference>
<accession>A0A7U2IAI3</accession>
<dbReference type="EMBL" id="CP069042">
    <property type="protein sequence ID" value="QRD06236.1"/>
    <property type="molecule type" value="Genomic_DNA"/>
</dbReference>
<dbReference type="OrthoDB" id="2591256at2759"/>
<feature type="signal peptide" evidence="1">
    <location>
        <begin position="1"/>
        <end position="18"/>
    </location>
</feature>
<name>A0A7U2IAI3_PHANO</name>
<feature type="chain" id="PRO_5031354848" description="Glycogen debranching enzyme" evidence="1">
    <location>
        <begin position="19"/>
        <end position="717"/>
    </location>
</feature>
<keyword evidence="1" id="KW-0732">Signal</keyword>
<gene>
    <name evidence="2" type="ORF">JI435_147980</name>
</gene>
<sequence length="717" mass="77563">MAFMAVLATILLATAAIAHPSPQYSAPAASCSEAASRLNLVDGPYDNYFYSDCHSSSHVIITNPRVGDNLNIVKPRLLVAWPAGNSGALAIFEPGNGQAGTLTMMMEKSSTGAALSPIFDTNVGVNPRVGVSGTVAFNNTAILAVPILGSVRAMRDYSEGGGIDQAFQNSFGFAEYDDGSGSINRTWFDGVTTTTIKFTPLNGAQNITVGRGSAWTLLFGSGSYYFEASYNYPQLDQFSSQEVLTEAASGLIAQNPDLTASLSFLSYTDKLLAGTWRFLTYFGRDSMISMFLMQSILSDEAIEAVISAVIERIDRQDGTVCHEEVLGDYATYLNRKEGVESSSPRCDYKMIDTDFMLPIAMQRYFVDTPSGQQRKEAFFGKTATFLAANNGAKYSYLSEVAAEKIMRNAAPFAKSQTKANLLHLRDGEGVGQWRDSGNGLGGGHTPYDVNTALVPAGLRAVAALSRAGFFTSHPEWKDTADQYAQIWEDETLPFFEVTVSQADAASRVQSYVKGAGISVPANADSITSDVKFYGLAVDGSFNSGDPIPVMNTDDCFRHFFLNATNQTQLSAFLDQSADHILQPFPVGLSTGVGLVVANPAYANDANFENGFSAREYHGTVVWSFQLAMMAAGLGKQLGRYFCNDSQLYGKVLSAYDGLWDTIDANRAQLSHEVWSWSYNGGQYQSVPLGAITSTESNIRQLWSLTFLAVKREKFGGS</sequence>
<dbReference type="OMA" id="WSWQLAM"/>
<evidence type="ECO:0000313" key="2">
    <source>
        <dbReference type="EMBL" id="QRD06236.1"/>
    </source>
</evidence>
<proteinExistence type="predicted"/>
<organism evidence="2 3">
    <name type="scientific">Phaeosphaeria nodorum (strain SN15 / ATCC MYA-4574 / FGSC 10173)</name>
    <name type="common">Glume blotch fungus</name>
    <name type="synonym">Parastagonospora nodorum</name>
    <dbReference type="NCBI Taxonomy" id="321614"/>
    <lineage>
        <taxon>Eukaryota</taxon>
        <taxon>Fungi</taxon>
        <taxon>Dikarya</taxon>
        <taxon>Ascomycota</taxon>
        <taxon>Pezizomycotina</taxon>
        <taxon>Dothideomycetes</taxon>
        <taxon>Pleosporomycetidae</taxon>
        <taxon>Pleosporales</taxon>
        <taxon>Pleosporineae</taxon>
        <taxon>Phaeosphaeriaceae</taxon>
        <taxon>Parastagonospora</taxon>
    </lineage>
</organism>
<evidence type="ECO:0008006" key="4">
    <source>
        <dbReference type="Google" id="ProtNLM"/>
    </source>
</evidence>
<protein>
    <recommendedName>
        <fullName evidence="4">Glycogen debranching enzyme</fullName>
    </recommendedName>
</protein>
<evidence type="ECO:0000256" key="1">
    <source>
        <dbReference type="SAM" id="SignalP"/>
    </source>
</evidence>